<evidence type="ECO:0000256" key="9">
    <source>
        <dbReference type="ARBA" id="ARBA00023136"/>
    </source>
</evidence>
<evidence type="ECO:0000256" key="3">
    <source>
        <dbReference type="ARBA" id="ARBA00022475"/>
    </source>
</evidence>
<evidence type="ECO:0000256" key="5">
    <source>
        <dbReference type="ARBA" id="ARBA00022692"/>
    </source>
</evidence>
<feature type="transmembrane region" description="Helical" evidence="12">
    <location>
        <begin position="184"/>
        <end position="205"/>
    </location>
</feature>
<keyword evidence="6 10" id="KW-0630">Potassium</keyword>
<keyword evidence="7 12" id="KW-1133">Transmembrane helix</keyword>
<evidence type="ECO:0000256" key="1">
    <source>
        <dbReference type="ARBA" id="ARBA00004651"/>
    </source>
</evidence>
<evidence type="ECO:0000256" key="12">
    <source>
        <dbReference type="SAM" id="Phobius"/>
    </source>
</evidence>
<dbReference type="Proteomes" id="UP000565719">
    <property type="component" value="Unassembled WGS sequence"/>
</dbReference>
<organism evidence="13 14">
    <name type="scientific">Vibrio pectenicida</name>
    <dbReference type="NCBI Taxonomy" id="62763"/>
    <lineage>
        <taxon>Bacteria</taxon>
        <taxon>Pseudomonadati</taxon>
        <taxon>Pseudomonadota</taxon>
        <taxon>Gammaproteobacteria</taxon>
        <taxon>Vibrionales</taxon>
        <taxon>Vibrionaceae</taxon>
        <taxon>Vibrio</taxon>
    </lineage>
</organism>
<feature type="transmembrane region" description="Helical" evidence="12">
    <location>
        <begin position="321"/>
        <end position="343"/>
    </location>
</feature>
<evidence type="ECO:0000313" key="13">
    <source>
        <dbReference type="EMBL" id="NOH71509.1"/>
    </source>
</evidence>
<comment type="function">
    <text evidence="10">Low-affinity potassium transport system. Interacts with Trk system potassium uptake protein TrkA.</text>
</comment>
<feature type="binding site" evidence="11">
    <location>
        <position position="110"/>
    </location>
    <ligand>
        <name>K(+)</name>
        <dbReference type="ChEBI" id="CHEBI:29103"/>
    </ligand>
</feature>
<dbReference type="AlphaFoldDB" id="A0A7Y4EE95"/>
<gene>
    <name evidence="13" type="ORF">F0225_09200</name>
</gene>
<sequence length="481" mass="52574">MVNFRPILFVIGLVLSKLALFMYVPTLVSFFTGTSGFIEFGQAVIITHIAAFTCLTIGRTRTFKLSARDMFLITSLVWTVASAFAALPFVFINHISFTDAYFETMSGITTTGSTVLSGLDDMAPSILLWRSILQWLGGIGFIVMAVAVLPMLNVGGMKLFHTESSDWSDKSSPRAKTVAKNIMLVYLSLTGLCMVGYLLTGMNLFEAINHSFTTLSTGGYSTSDGSMNHFSNGSHWIATLFMFLGGLPFLLFIAALRKRRIDQLFNDAQVKGFTYLFLSASLIISGWLVIRDGYNILDALRVSMFNIVSVLTTTGFGLEDFTAWGALPTTLFAFLMMAGACSGSTSGGIKIFRFQIAITLLNKQMMKLIHPSGVFVQRYNQRPVNDDIVRSVVAFVLMFFVTIIFIAGCLSALGLDPITSISGSITAVANVGPGMGDIIGPTGNFAPLPDMAKWLLSFGMLMGRLEILTLLVLFFPAFWKR</sequence>
<keyword evidence="5 12" id="KW-0812">Transmembrane</keyword>
<keyword evidence="10" id="KW-0997">Cell inner membrane</keyword>
<feature type="transmembrane region" description="Helical" evidence="12">
    <location>
        <begin position="268"/>
        <end position="290"/>
    </location>
</feature>
<feature type="transmembrane region" description="Helical" evidence="12">
    <location>
        <begin position="7"/>
        <end position="31"/>
    </location>
</feature>
<feature type="binding site" evidence="11">
    <location>
        <position position="430"/>
    </location>
    <ligand>
        <name>K(+)</name>
        <dbReference type="ChEBI" id="CHEBI:29103"/>
    </ligand>
</feature>
<feature type="binding site" evidence="11">
    <location>
        <position position="313"/>
    </location>
    <ligand>
        <name>K(+)</name>
        <dbReference type="ChEBI" id="CHEBI:29103"/>
    </ligand>
</feature>
<feature type="binding site" evidence="11">
    <location>
        <position position="314"/>
    </location>
    <ligand>
        <name>K(+)</name>
        <dbReference type="ChEBI" id="CHEBI:29103"/>
    </ligand>
</feature>
<dbReference type="GO" id="GO:0015379">
    <property type="term" value="F:potassium:chloride symporter activity"/>
    <property type="evidence" value="ECO:0007669"/>
    <property type="project" value="InterPro"/>
</dbReference>
<keyword evidence="11" id="KW-0479">Metal-binding</keyword>
<feature type="binding site" evidence="11">
    <location>
        <position position="111"/>
    </location>
    <ligand>
        <name>K(+)</name>
        <dbReference type="ChEBI" id="CHEBI:29103"/>
    </ligand>
</feature>
<dbReference type="PANTHER" id="PTHR32024:SF3">
    <property type="entry name" value="TRK SYSTEM POTASSIUM UPTAKE PROTEIN"/>
    <property type="match status" value="1"/>
</dbReference>
<evidence type="ECO:0000256" key="2">
    <source>
        <dbReference type="ARBA" id="ARBA00022448"/>
    </source>
</evidence>
<protein>
    <recommendedName>
        <fullName evidence="10">Trk system potassium uptake protein</fullName>
    </recommendedName>
</protein>
<feature type="binding site" evidence="11">
    <location>
        <position position="218"/>
    </location>
    <ligand>
        <name>K(+)</name>
        <dbReference type="ChEBI" id="CHEBI:29103"/>
    </ligand>
</feature>
<evidence type="ECO:0000256" key="6">
    <source>
        <dbReference type="ARBA" id="ARBA00022958"/>
    </source>
</evidence>
<feature type="transmembrane region" description="Helical" evidence="12">
    <location>
        <begin position="70"/>
        <end position="92"/>
    </location>
</feature>
<feature type="binding site" evidence="11">
    <location>
        <position position="431"/>
    </location>
    <ligand>
        <name>K(+)</name>
        <dbReference type="ChEBI" id="CHEBI:29103"/>
    </ligand>
</feature>
<evidence type="ECO:0000256" key="7">
    <source>
        <dbReference type="ARBA" id="ARBA00022989"/>
    </source>
</evidence>
<proteinExistence type="inferred from homology"/>
<dbReference type="InterPro" id="IPR003445">
    <property type="entry name" value="Cat_transpt"/>
</dbReference>
<feature type="transmembrane region" description="Helical" evidence="12">
    <location>
        <begin position="37"/>
        <end position="58"/>
    </location>
</feature>
<keyword evidence="2 10" id="KW-0813">Transport</keyword>
<comment type="caution">
    <text evidence="13">The sequence shown here is derived from an EMBL/GenBank/DDBJ whole genome shotgun (WGS) entry which is preliminary data.</text>
</comment>
<dbReference type="RefSeq" id="WP_171360822.1">
    <property type="nucleotide sequence ID" value="NZ_VTXC01000020.1"/>
</dbReference>
<dbReference type="GO" id="GO:0005886">
    <property type="term" value="C:plasma membrane"/>
    <property type="evidence" value="ECO:0007669"/>
    <property type="project" value="UniProtKB-SubCell"/>
</dbReference>
<evidence type="ECO:0000256" key="4">
    <source>
        <dbReference type="ARBA" id="ARBA00022538"/>
    </source>
</evidence>
<dbReference type="PIRSF" id="PIRSF006247">
    <property type="entry name" value="TrkH"/>
    <property type="match status" value="1"/>
</dbReference>
<evidence type="ECO:0000256" key="11">
    <source>
        <dbReference type="PIRSR" id="PIRSR006247-1"/>
    </source>
</evidence>
<accession>A0A7Y4EE95</accession>
<evidence type="ECO:0000313" key="14">
    <source>
        <dbReference type="Proteomes" id="UP000565719"/>
    </source>
</evidence>
<reference evidence="13 14" key="1">
    <citation type="submission" date="2019-09" db="EMBL/GenBank/DDBJ databases">
        <title>Draft genome sequencing and comparative genomics of hatchery-associated Vibrios.</title>
        <authorList>
            <person name="Kehlet-Delgado H."/>
            <person name="Mueller R.S."/>
        </authorList>
    </citation>
    <scope>NUCLEOTIDE SEQUENCE [LARGE SCALE GENOMIC DNA]</scope>
    <source>
        <strain evidence="13 14">99-46-Y</strain>
    </source>
</reference>
<keyword evidence="3 10" id="KW-1003">Cell membrane</keyword>
<dbReference type="InterPro" id="IPR004772">
    <property type="entry name" value="TrkH"/>
</dbReference>
<keyword evidence="9 10" id="KW-0472">Membrane</keyword>
<feature type="transmembrane region" description="Helical" evidence="12">
    <location>
        <begin position="388"/>
        <end position="413"/>
    </location>
</feature>
<comment type="subcellular location">
    <subcellularLocation>
        <location evidence="10">Cell inner membrane</location>
        <topology evidence="10">Multi-pass membrane protein</topology>
    </subcellularLocation>
    <subcellularLocation>
        <location evidence="1">Cell membrane</location>
        <topology evidence="1">Multi-pass membrane protein</topology>
    </subcellularLocation>
</comment>
<keyword evidence="4 10" id="KW-0633">Potassium transport</keyword>
<dbReference type="Pfam" id="PF02386">
    <property type="entry name" value="TrkH"/>
    <property type="match status" value="1"/>
</dbReference>
<feature type="transmembrane region" description="Helical" evidence="12">
    <location>
        <begin position="132"/>
        <end position="152"/>
    </location>
</feature>
<feature type="transmembrane region" description="Helical" evidence="12">
    <location>
        <begin position="454"/>
        <end position="479"/>
    </location>
</feature>
<feature type="transmembrane region" description="Helical" evidence="12">
    <location>
        <begin position="236"/>
        <end position="256"/>
    </location>
</feature>
<dbReference type="PANTHER" id="PTHR32024">
    <property type="entry name" value="TRK SYSTEM POTASSIUM UPTAKE PROTEIN TRKG-RELATED"/>
    <property type="match status" value="1"/>
</dbReference>
<dbReference type="EMBL" id="VTXC01000020">
    <property type="protein sequence ID" value="NOH71509.1"/>
    <property type="molecule type" value="Genomic_DNA"/>
</dbReference>
<comment type="similarity">
    <text evidence="10">Belongs to the TrkH potassium transport family.</text>
</comment>
<dbReference type="NCBIfam" id="TIGR00933">
    <property type="entry name" value="2a38"/>
    <property type="match status" value="1"/>
</dbReference>
<name>A0A7Y4EE95_9VIBR</name>
<keyword evidence="8 10" id="KW-0406">Ion transport</keyword>
<evidence type="ECO:0000256" key="8">
    <source>
        <dbReference type="ARBA" id="ARBA00023065"/>
    </source>
</evidence>
<evidence type="ECO:0000256" key="10">
    <source>
        <dbReference type="PIRNR" id="PIRNR006247"/>
    </source>
</evidence>
<dbReference type="GO" id="GO:0046872">
    <property type="term" value="F:metal ion binding"/>
    <property type="evidence" value="ECO:0007669"/>
    <property type="project" value="UniProtKB-KW"/>
</dbReference>